<proteinExistence type="predicted"/>
<organism evidence="3">
    <name type="scientific">bioreactor metagenome</name>
    <dbReference type="NCBI Taxonomy" id="1076179"/>
    <lineage>
        <taxon>unclassified sequences</taxon>
        <taxon>metagenomes</taxon>
        <taxon>ecological metagenomes</taxon>
    </lineage>
</organism>
<evidence type="ECO:0000256" key="1">
    <source>
        <dbReference type="ARBA" id="ARBA00022829"/>
    </source>
</evidence>
<dbReference type="GO" id="GO:0003677">
    <property type="term" value="F:DNA binding"/>
    <property type="evidence" value="ECO:0007669"/>
    <property type="project" value="InterPro"/>
</dbReference>
<sequence>MSDTEPKGKDLVVFIRLTDLKESPWQSRFEAITAQKGQLQKTTDIDELAASIDKNGLMQPIIVRPVEGGYELIDGHRRMQAMRKLGRGQILAIVRDVSDREAQIMHVIGNLQRKNLKPVELALTYQKMLDSRIFKDKRELSKAIGKDETYVGDLLSTLQLDSRIIEDLAKNNLIKDLRLLRLIRLYEPVDSKGVSNAQWELYRKVLFSKMSRKELALMLKKPANNPPVKSWKMRQSQKKVTISLETGILDQAKKDKLMKLIADKMQEISDSL</sequence>
<dbReference type="EMBL" id="VSSQ01000048">
    <property type="protein sequence ID" value="MPL69664.1"/>
    <property type="molecule type" value="Genomic_DNA"/>
</dbReference>
<dbReference type="NCBIfam" id="TIGR00180">
    <property type="entry name" value="parB_part"/>
    <property type="match status" value="1"/>
</dbReference>
<evidence type="ECO:0000313" key="3">
    <source>
        <dbReference type="EMBL" id="MPL69664.1"/>
    </source>
</evidence>
<dbReference type="Pfam" id="PF17762">
    <property type="entry name" value="HTH_ParB"/>
    <property type="match status" value="1"/>
</dbReference>
<dbReference type="PANTHER" id="PTHR33375">
    <property type="entry name" value="CHROMOSOME-PARTITIONING PROTEIN PARB-RELATED"/>
    <property type="match status" value="1"/>
</dbReference>
<dbReference type="InterPro" id="IPR050336">
    <property type="entry name" value="Chromosome_partition/occlusion"/>
</dbReference>
<protein>
    <submittedName>
        <fullName evidence="3">Nucleoid occlusion protein</fullName>
    </submittedName>
</protein>
<dbReference type="PANTHER" id="PTHR33375:SF1">
    <property type="entry name" value="CHROMOSOME-PARTITIONING PROTEIN PARB-RELATED"/>
    <property type="match status" value="1"/>
</dbReference>
<dbReference type="InterPro" id="IPR041468">
    <property type="entry name" value="HTH_ParB/Spo0J"/>
</dbReference>
<dbReference type="InterPro" id="IPR004437">
    <property type="entry name" value="ParB/RepB/Spo0J"/>
</dbReference>
<dbReference type="SMART" id="SM00470">
    <property type="entry name" value="ParB"/>
    <property type="match status" value="1"/>
</dbReference>
<name>A0A644TRR7_9ZZZZ</name>
<dbReference type="Pfam" id="PF02195">
    <property type="entry name" value="ParB_N"/>
    <property type="match status" value="1"/>
</dbReference>
<dbReference type="InterPro" id="IPR003115">
    <property type="entry name" value="ParB_N"/>
</dbReference>
<dbReference type="AlphaFoldDB" id="A0A644TRR7"/>
<reference evidence="3" key="1">
    <citation type="submission" date="2019-08" db="EMBL/GenBank/DDBJ databases">
        <authorList>
            <person name="Kucharzyk K."/>
            <person name="Murdoch R.W."/>
            <person name="Higgins S."/>
            <person name="Loffler F."/>
        </authorList>
    </citation>
    <scope>NUCLEOTIDE SEQUENCE</scope>
</reference>
<evidence type="ECO:0000259" key="2">
    <source>
        <dbReference type="SMART" id="SM00470"/>
    </source>
</evidence>
<keyword evidence="1" id="KW-0159">Chromosome partition</keyword>
<dbReference type="Gene3D" id="3.90.1530.30">
    <property type="match status" value="1"/>
</dbReference>
<feature type="domain" description="ParB-like N-terminal" evidence="2">
    <location>
        <begin position="13"/>
        <end position="111"/>
    </location>
</feature>
<dbReference type="SUPFAM" id="SSF110849">
    <property type="entry name" value="ParB/Sulfiredoxin"/>
    <property type="match status" value="1"/>
</dbReference>
<dbReference type="Gene3D" id="1.10.10.2830">
    <property type="match status" value="1"/>
</dbReference>
<accession>A0A644TRR7</accession>
<comment type="caution">
    <text evidence="3">The sequence shown here is derived from an EMBL/GenBank/DDBJ whole genome shotgun (WGS) entry which is preliminary data.</text>
</comment>
<dbReference type="InterPro" id="IPR036086">
    <property type="entry name" value="ParB/Sulfiredoxin_sf"/>
</dbReference>
<dbReference type="GO" id="GO:0005694">
    <property type="term" value="C:chromosome"/>
    <property type="evidence" value="ECO:0007669"/>
    <property type="project" value="TreeGrafter"/>
</dbReference>
<gene>
    <name evidence="3" type="primary">noc_8</name>
    <name evidence="3" type="ORF">SDC9_15411</name>
</gene>
<dbReference type="GO" id="GO:0007059">
    <property type="term" value="P:chromosome segregation"/>
    <property type="evidence" value="ECO:0007669"/>
    <property type="project" value="UniProtKB-KW"/>
</dbReference>
<dbReference type="SUPFAM" id="SSF109709">
    <property type="entry name" value="KorB DNA-binding domain-like"/>
    <property type="match status" value="1"/>
</dbReference>